<dbReference type="EMBL" id="CAADFC020000018">
    <property type="protein sequence ID" value="VIO74345.1"/>
    <property type="molecule type" value="Genomic_DNA"/>
</dbReference>
<evidence type="ECO:0000313" key="1">
    <source>
        <dbReference type="EMBL" id="VIO74345.1"/>
    </source>
</evidence>
<accession>A0A508TJ29</accession>
<evidence type="ECO:0000313" key="2">
    <source>
        <dbReference type="Proteomes" id="UP000328092"/>
    </source>
</evidence>
<name>A0A508TJ29_9BRAD</name>
<comment type="caution">
    <text evidence="1">The sequence shown here is derived from an EMBL/GenBank/DDBJ whole genome shotgun (WGS) entry which is preliminary data.</text>
</comment>
<dbReference type="Gene3D" id="2.40.128.380">
    <property type="entry name" value="T3SS negative regulator GrlR"/>
    <property type="match status" value="2"/>
</dbReference>
<dbReference type="Proteomes" id="UP000328092">
    <property type="component" value="Unassembled WGS sequence"/>
</dbReference>
<sequence length="231" mass="23883">MQDGLYKVEVTSARGFGRGVVIARDGRIFGGNGGYAFAGRALGADQAPGFEITGVLRNTTGDYRPIEGVAPFVLQGARDGEGYRLAGRTPLLGGELTAVMTALSEATAPPSRPGGADGIVNGLYSLTIRMLDGINAGNTGLMLLHDGSIRGGDAFFAYFGAYQSAGGRWKGELINHEHTPSQGERPVFGGKEVGIGFSGTYDADGAVGEATALAGKRSIRFGAVLRKLVAI</sequence>
<proteinExistence type="predicted"/>
<keyword evidence="2" id="KW-1185">Reference proteome</keyword>
<dbReference type="AlphaFoldDB" id="A0A508TJ29"/>
<protein>
    <recommendedName>
        <fullName evidence="3">T3SS negative regulator,GrlR</fullName>
    </recommendedName>
</protein>
<evidence type="ECO:0008006" key="3">
    <source>
        <dbReference type="Google" id="ProtNLM"/>
    </source>
</evidence>
<organism evidence="1 2">
    <name type="scientific">Bradyrhizobium ivorense</name>
    <dbReference type="NCBI Taxonomy" id="2511166"/>
    <lineage>
        <taxon>Bacteria</taxon>
        <taxon>Pseudomonadati</taxon>
        <taxon>Pseudomonadota</taxon>
        <taxon>Alphaproteobacteria</taxon>
        <taxon>Hyphomicrobiales</taxon>
        <taxon>Nitrobacteraceae</taxon>
        <taxon>Bradyrhizobium</taxon>
    </lineage>
</organism>
<dbReference type="InterPro" id="IPR043019">
    <property type="entry name" value="GrlR_sf"/>
</dbReference>
<dbReference type="OrthoDB" id="8250215at2"/>
<gene>
    <name evidence="1" type="ORF">CI1B_51830</name>
</gene>
<dbReference type="RefSeq" id="WP_139862224.1">
    <property type="nucleotide sequence ID" value="NZ_CAADFC020000018.1"/>
</dbReference>
<reference evidence="1" key="1">
    <citation type="submission" date="2019-02" db="EMBL/GenBank/DDBJ databases">
        <authorList>
            <person name="Pothier F.J."/>
        </authorList>
    </citation>
    <scope>NUCLEOTIDE SEQUENCE</scope>
    <source>
        <strain evidence="1">CI-1B</strain>
    </source>
</reference>